<evidence type="ECO:0000313" key="5">
    <source>
        <dbReference type="Proteomes" id="UP001161391"/>
    </source>
</evidence>
<gene>
    <name evidence="4" type="ORF">GCM10007853_10850</name>
</gene>
<reference evidence="4" key="1">
    <citation type="journal article" date="2014" name="Int. J. Syst. Evol. Microbiol.">
        <title>Complete genome of a new Firmicutes species belonging to the dominant human colonic microbiota ('Ruminococcus bicirculans') reveals two chromosomes and a selective capacity to utilize plant glucans.</title>
        <authorList>
            <consortium name="NISC Comparative Sequencing Program"/>
            <person name="Wegmann U."/>
            <person name="Louis P."/>
            <person name="Goesmann A."/>
            <person name="Henrissat B."/>
            <person name="Duncan S.H."/>
            <person name="Flint H.J."/>
        </authorList>
    </citation>
    <scope>NUCLEOTIDE SEQUENCE</scope>
    <source>
        <strain evidence="4">NBRC 108219</strain>
    </source>
</reference>
<keyword evidence="2" id="KW-0663">Pyridoxal phosphate</keyword>
<protein>
    <submittedName>
        <fullName evidence="4">Cysteine synthase</fullName>
    </submittedName>
</protein>
<sequence length="352" mass="37721">MGAMTDMTLIRDPDTFSAATYLEPTPFRCLEKLIGNTPMIAIDLSYKGEQRRIFAKLEYYNLSGSIKDRMALEVLRKAYETGALRPGDTITEATSGNAGIAISALGRALGHPVVIYMPDWMSVERVELMKSYGADVRLVSHAEGGFLGSIALTQELARSRNDVFLPRQFENEDNCNAHCRTTGPEILAQLDKAGAQASAFVAGVGTGGTVMGVGKALRKFDPSIRIHPLEPMESPTLSTGYKVGKHRIQGVSDDFIPDILCLQSLDSVVSVNDGDGIIMAQRLSAELGLGVGISSGANLIGAVKAGAQGGDIVTVFCDDSKKYLSTDLTKVEQVRDGYLSPDIELHGFDVVG</sequence>
<evidence type="ECO:0000256" key="1">
    <source>
        <dbReference type="ARBA" id="ARBA00001933"/>
    </source>
</evidence>
<dbReference type="SUPFAM" id="SSF53686">
    <property type="entry name" value="Tryptophan synthase beta subunit-like PLP-dependent enzymes"/>
    <property type="match status" value="1"/>
</dbReference>
<name>A0ABQ5V9E2_9PROT</name>
<dbReference type="InterPro" id="IPR001926">
    <property type="entry name" value="TrpB-like_PALP"/>
</dbReference>
<dbReference type="PANTHER" id="PTHR10314">
    <property type="entry name" value="CYSTATHIONINE BETA-SYNTHASE"/>
    <property type="match status" value="1"/>
</dbReference>
<dbReference type="InterPro" id="IPR050214">
    <property type="entry name" value="Cys_Synth/Cystath_Beta-Synth"/>
</dbReference>
<keyword evidence="5" id="KW-1185">Reference proteome</keyword>
<dbReference type="Proteomes" id="UP001161391">
    <property type="component" value="Unassembled WGS sequence"/>
</dbReference>
<reference evidence="4" key="2">
    <citation type="submission" date="2023-01" db="EMBL/GenBank/DDBJ databases">
        <title>Draft genome sequence of Algimonas ampicilliniresistens strain NBRC 108219.</title>
        <authorList>
            <person name="Sun Q."/>
            <person name="Mori K."/>
        </authorList>
    </citation>
    <scope>NUCLEOTIDE SEQUENCE</scope>
    <source>
        <strain evidence="4">NBRC 108219</strain>
    </source>
</reference>
<accession>A0ABQ5V9E2</accession>
<dbReference type="InterPro" id="IPR036052">
    <property type="entry name" value="TrpB-like_PALP_sf"/>
</dbReference>
<feature type="domain" description="Tryptophan synthase beta chain-like PALP" evidence="3">
    <location>
        <begin position="31"/>
        <end position="318"/>
    </location>
</feature>
<comment type="caution">
    <text evidence="4">The sequence shown here is derived from an EMBL/GenBank/DDBJ whole genome shotgun (WGS) entry which is preliminary data.</text>
</comment>
<organism evidence="4 5">
    <name type="scientific">Algimonas ampicilliniresistens</name>
    <dbReference type="NCBI Taxonomy" id="1298735"/>
    <lineage>
        <taxon>Bacteria</taxon>
        <taxon>Pseudomonadati</taxon>
        <taxon>Pseudomonadota</taxon>
        <taxon>Alphaproteobacteria</taxon>
        <taxon>Maricaulales</taxon>
        <taxon>Robiginitomaculaceae</taxon>
        <taxon>Algimonas</taxon>
    </lineage>
</organism>
<dbReference type="CDD" id="cd01561">
    <property type="entry name" value="CBS_like"/>
    <property type="match status" value="1"/>
</dbReference>
<evidence type="ECO:0000256" key="2">
    <source>
        <dbReference type="ARBA" id="ARBA00022898"/>
    </source>
</evidence>
<dbReference type="Gene3D" id="3.40.50.1100">
    <property type="match status" value="2"/>
</dbReference>
<dbReference type="Pfam" id="PF00291">
    <property type="entry name" value="PALP"/>
    <property type="match status" value="1"/>
</dbReference>
<comment type="cofactor">
    <cofactor evidence="1">
        <name>pyridoxal 5'-phosphate</name>
        <dbReference type="ChEBI" id="CHEBI:597326"/>
    </cofactor>
</comment>
<proteinExistence type="predicted"/>
<evidence type="ECO:0000259" key="3">
    <source>
        <dbReference type="Pfam" id="PF00291"/>
    </source>
</evidence>
<evidence type="ECO:0000313" key="4">
    <source>
        <dbReference type="EMBL" id="GLQ23211.1"/>
    </source>
</evidence>
<dbReference type="EMBL" id="BSNK01000001">
    <property type="protein sequence ID" value="GLQ23211.1"/>
    <property type="molecule type" value="Genomic_DNA"/>
</dbReference>